<dbReference type="AlphaFoldDB" id="A0A0C9UY71"/>
<feature type="compositionally biased region" description="Low complexity" evidence="1">
    <location>
        <begin position="96"/>
        <end position="113"/>
    </location>
</feature>
<keyword evidence="3" id="KW-1185">Reference proteome</keyword>
<feature type="region of interest" description="Disordered" evidence="1">
    <location>
        <begin position="44"/>
        <end position="164"/>
    </location>
</feature>
<dbReference type="HOGENOM" id="CLU_1620117_0_0_1"/>
<dbReference type="Proteomes" id="UP000054279">
    <property type="component" value="Unassembled WGS sequence"/>
</dbReference>
<feature type="compositionally biased region" description="Basic and acidic residues" evidence="1">
    <location>
        <begin position="122"/>
        <end position="134"/>
    </location>
</feature>
<feature type="compositionally biased region" description="Polar residues" evidence="1">
    <location>
        <begin position="22"/>
        <end position="32"/>
    </location>
</feature>
<feature type="region of interest" description="Disordered" evidence="1">
    <location>
        <begin position="1"/>
        <end position="32"/>
    </location>
</feature>
<feature type="compositionally biased region" description="Pro residues" evidence="1">
    <location>
        <begin position="137"/>
        <end position="147"/>
    </location>
</feature>
<reference evidence="2 3" key="1">
    <citation type="submission" date="2014-06" db="EMBL/GenBank/DDBJ databases">
        <title>Evolutionary Origins and Diversification of the Mycorrhizal Mutualists.</title>
        <authorList>
            <consortium name="DOE Joint Genome Institute"/>
            <consortium name="Mycorrhizal Genomics Consortium"/>
            <person name="Kohler A."/>
            <person name="Kuo A."/>
            <person name="Nagy L.G."/>
            <person name="Floudas D."/>
            <person name="Copeland A."/>
            <person name="Barry K.W."/>
            <person name="Cichocki N."/>
            <person name="Veneault-Fourrey C."/>
            <person name="LaButti K."/>
            <person name="Lindquist E.A."/>
            <person name="Lipzen A."/>
            <person name="Lundell T."/>
            <person name="Morin E."/>
            <person name="Murat C."/>
            <person name="Riley R."/>
            <person name="Ohm R."/>
            <person name="Sun H."/>
            <person name="Tunlid A."/>
            <person name="Henrissat B."/>
            <person name="Grigoriev I.V."/>
            <person name="Hibbett D.S."/>
            <person name="Martin F."/>
        </authorList>
    </citation>
    <scope>NUCLEOTIDE SEQUENCE [LARGE SCALE GENOMIC DNA]</scope>
    <source>
        <strain evidence="2 3">SS14</strain>
    </source>
</reference>
<evidence type="ECO:0000256" key="1">
    <source>
        <dbReference type="SAM" id="MobiDB-lite"/>
    </source>
</evidence>
<sequence length="164" mass="17958">MTTKSKNTSNPIEAVKRPEFRFSNSPPLATSLSDRKACYASKHGEVVEPLVTDRKSRTPQPRPIMSTTTTISSGVQEVPVESTPAPEDAHSNSRAGSVGVESVVSGTDYDPIQEPQPPRDPTPPRDDRISDRTPRQSPQPSPRPPVEGPETSPPEETLLLFRFF</sequence>
<feature type="compositionally biased region" description="Polar residues" evidence="1">
    <location>
        <begin position="65"/>
        <end position="75"/>
    </location>
</feature>
<protein>
    <submittedName>
        <fullName evidence="2">Uncharacterized protein</fullName>
    </submittedName>
</protein>
<proteinExistence type="predicted"/>
<organism evidence="2 3">
    <name type="scientific">Sphaerobolus stellatus (strain SS14)</name>
    <dbReference type="NCBI Taxonomy" id="990650"/>
    <lineage>
        <taxon>Eukaryota</taxon>
        <taxon>Fungi</taxon>
        <taxon>Dikarya</taxon>
        <taxon>Basidiomycota</taxon>
        <taxon>Agaricomycotina</taxon>
        <taxon>Agaricomycetes</taxon>
        <taxon>Phallomycetidae</taxon>
        <taxon>Geastrales</taxon>
        <taxon>Sphaerobolaceae</taxon>
        <taxon>Sphaerobolus</taxon>
    </lineage>
</organism>
<accession>A0A0C9UY71</accession>
<name>A0A0C9UY71_SPHS4</name>
<dbReference type="EMBL" id="KN837270">
    <property type="protein sequence ID" value="KIJ30050.1"/>
    <property type="molecule type" value="Genomic_DNA"/>
</dbReference>
<feature type="compositionally biased region" description="Polar residues" evidence="1">
    <location>
        <begin position="1"/>
        <end position="11"/>
    </location>
</feature>
<gene>
    <name evidence="2" type="ORF">M422DRAFT_268511</name>
</gene>
<feature type="compositionally biased region" description="Basic and acidic residues" evidence="1">
    <location>
        <begin position="44"/>
        <end position="56"/>
    </location>
</feature>
<evidence type="ECO:0000313" key="3">
    <source>
        <dbReference type="Proteomes" id="UP000054279"/>
    </source>
</evidence>
<evidence type="ECO:0000313" key="2">
    <source>
        <dbReference type="EMBL" id="KIJ30050.1"/>
    </source>
</evidence>